<gene>
    <name evidence="2" type="ORF">CP968_22170</name>
</gene>
<evidence type="ECO:0000256" key="1">
    <source>
        <dbReference type="SAM" id="MobiDB-lite"/>
    </source>
</evidence>
<dbReference type="AlphaFoldDB" id="A0A5P2UMY4"/>
<keyword evidence="3" id="KW-1185">Reference proteome</keyword>
<accession>A0A5P2UMY4</accession>
<feature type="compositionally biased region" description="Basic residues" evidence="1">
    <location>
        <begin position="1"/>
        <end position="11"/>
    </location>
</feature>
<organism evidence="2 3">
    <name type="scientific">Streptomyces subrutilus</name>
    <dbReference type="NCBI Taxonomy" id="36818"/>
    <lineage>
        <taxon>Bacteria</taxon>
        <taxon>Bacillati</taxon>
        <taxon>Actinomycetota</taxon>
        <taxon>Actinomycetes</taxon>
        <taxon>Kitasatosporales</taxon>
        <taxon>Streptomycetaceae</taxon>
        <taxon>Streptomyces</taxon>
    </lineage>
</organism>
<sequence>MLSGRRAHRHASALGYGAGSGGSNRGPDGHDPHDHDRGPRGRCHGPGPRRRTLRRPGRAPRPRLRAPAPAPPRRASRPPARTPAAAACLIRTPGRRKAPPGTRRCRAGPVTREPRVRPRWGP</sequence>
<name>A0A5P2UMY4_9ACTN</name>
<evidence type="ECO:0000313" key="2">
    <source>
        <dbReference type="EMBL" id="QEU80632.1"/>
    </source>
</evidence>
<dbReference type="EMBL" id="CP023701">
    <property type="protein sequence ID" value="QEU80632.1"/>
    <property type="molecule type" value="Genomic_DNA"/>
</dbReference>
<feature type="region of interest" description="Disordered" evidence="1">
    <location>
        <begin position="1"/>
        <end position="122"/>
    </location>
</feature>
<feature type="compositionally biased region" description="Low complexity" evidence="1">
    <location>
        <begin position="77"/>
        <end position="87"/>
    </location>
</feature>
<protein>
    <submittedName>
        <fullName evidence="2">Uncharacterized protein</fullName>
    </submittedName>
</protein>
<dbReference type="KEGG" id="ssub:CP968_22170"/>
<dbReference type="Proteomes" id="UP000326831">
    <property type="component" value="Chromosome"/>
</dbReference>
<reference evidence="2 3" key="1">
    <citation type="submission" date="2017-09" db="EMBL/GenBank/DDBJ databases">
        <authorList>
            <person name="Lee N."/>
            <person name="Cho B.-K."/>
        </authorList>
    </citation>
    <scope>NUCLEOTIDE SEQUENCE [LARGE SCALE GENOMIC DNA]</scope>
    <source>
        <strain evidence="2 3">ATCC 27467</strain>
    </source>
</reference>
<feature type="compositionally biased region" description="Basic residues" evidence="1">
    <location>
        <begin position="40"/>
        <end position="64"/>
    </location>
</feature>
<feature type="compositionally biased region" description="Basic and acidic residues" evidence="1">
    <location>
        <begin position="27"/>
        <end position="39"/>
    </location>
</feature>
<proteinExistence type="predicted"/>
<feature type="compositionally biased region" description="Basic residues" evidence="1">
    <location>
        <begin position="93"/>
        <end position="106"/>
    </location>
</feature>
<evidence type="ECO:0000313" key="3">
    <source>
        <dbReference type="Proteomes" id="UP000326831"/>
    </source>
</evidence>